<gene>
    <name evidence="18" type="ordered locus">Spico_1797</name>
</gene>
<dbReference type="HOGENOM" id="CLU_005122_7_1_12"/>
<dbReference type="InterPro" id="IPR045562">
    <property type="entry name" value="RecG_dom3_C"/>
</dbReference>
<evidence type="ECO:0000256" key="10">
    <source>
        <dbReference type="ARBA" id="ARBA00023204"/>
    </source>
</evidence>
<dbReference type="AlphaFoldDB" id="F4GLV4"/>
<dbReference type="STRING" id="760011.Spico_1797"/>
<evidence type="ECO:0000256" key="8">
    <source>
        <dbReference type="ARBA" id="ARBA00023125"/>
    </source>
</evidence>
<evidence type="ECO:0000256" key="5">
    <source>
        <dbReference type="ARBA" id="ARBA00022801"/>
    </source>
</evidence>
<dbReference type="OrthoDB" id="9804325at2"/>
<keyword evidence="8" id="KW-0238">DNA-binding</keyword>
<keyword evidence="5 15" id="KW-0378">Hydrolase</keyword>
<comment type="function">
    <text evidence="15">Plays a critical role in recombination and DNA repair. Helps process Holliday junction intermediates to mature products by catalyzing branch migration. Has replication fork regression activity, unwinds stalled or blocked replication forks to make a HJ that can be resolved. Has a DNA unwinding activity characteristic of a DNA helicase with 3'-5' polarity.</text>
</comment>
<feature type="domain" description="Helicase C-terminal" evidence="17">
    <location>
        <begin position="456"/>
        <end position="626"/>
    </location>
</feature>
<evidence type="ECO:0000256" key="3">
    <source>
        <dbReference type="ARBA" id="ARBA00022741"/>
    </source>
</evidence>
<dbReference type="InterPro" id="IPR014001">
    <property type="entry name" value="Helicase_ATP-bd"/>
</dbReference>
<dbReference type="SUPFAM" id="SSF50249">
    <property type="entry name" value="Nucleic acid-binding proteins"/>
    <property type="match status" value="1"/>
</dbReference>
<evidence type="ECO:0000256" key="11">
    <source>
        <dbReference type="ARBA" id="ARBA00023235"/>
    </source>
</evidence>
<dbReference type="InterPro" id="IPR011545">
    <property type="entry name" value="DEAD/DEAH_box_helicase_dom"/>
</dbReference>
<proteinExistence type="inferred from homology"/>
<evidence type="ECO:0000256" key="14">
    <source>
        <dbReference type="ARBA" id="ARBA00048988"/>
    </source>
</evidence>
<comment type="catalytic activity">
    <reaction evidence="12 15">
        <text>Couples ATP hydrolysis with the unwinding of duplex DNA by translocating in the 3'-5' direction.</text>
        <dbReference type="EC" id="5.6.2.4"/>
    </reaction>
</comment>
<dbReference type="SMART" id="SM00487">
    <property type="entry name" value="DEXDc"/>
    <property type="match status" value="1"/>
</dbReference>
<evidence type="ECO:0000256" key="4">
    <source>
        <dbReference type="ARBA" id="ARBA00022763"/>
    </source>
</evidence>
<dbReference type="SUPFAM" id="SSF52540">
    <property type="entry name" value="P-loop containing nucleoside triphosphate hydrolases"/>
    <property type="match status" value="2"/>
</dbReference>
<dbReference type="InterPro" id="IPR004609">
    <property type="entry name" value="ATP-dep_DNA_helicase_RecG"/>
</dbReference>
<dbReference type="Pfam" id="PF19833">
    <property type="entry name" value="RecG_dom3_C"/>
    <property type="match status" value="1"/>
</dbReference>
<evidence type="ECO:0000256" key="7">
    <source>
        <dbReference type="ARBA" id="ARBA00022840"/>
    </source>
</evidence>
<dbReference type="PANTHER" id="PTHR47964:SF1">
    <property type="entry name" value="ATP-DEPENDENT DNA HELICASE HOMOLOG RECG, CHLOROPLASTIC"/>
    <property type="match status" value="1"/>
</dbReference>
<dbReference type="EC" id="5.6.2.4" evidence="13 15"/>
<dbReference type="SMART" id="SM00490">
    <property type="entry name" value="HELICc"/>
    <property type="match status" value="1"/>
</dbReference>
<dbReference type="Pfam" id="PF00271">
    <property type="entry name" value="Helicase_C"/>
    <property type="match status" value="1"/>
</dbReference>
<dbReference type="Pfam" id="PF17191">
    <property type="entry name" value="RecG_wedge"/>
    <property type="match status" value="1"/>
</dbReference>
<dbReference type="GO" id="GO:0005524">
    <property type="term" value="F:ATP binding"/>
    <property type="evidence" value="ECO:0007669"/>
    <property type="project" value="UniProtKB-KW"/>
</dbReference>
<evidence type="ECO:0000313" key="19">
    <source>
        <dbReference type="Proteomes" id="UP000007939"/>
    </source>
</evidence>
<evidence type="ECO:0000256" key="6">
    <source>
        <dbReference type="ARBA" id="ARBA00022806"/>
    </source>
</evidence>
<evidence type="ECO:0000256" key="15">
    <source>
        <dbReference type="RuleBase" id="RU363016"/>
    </source>
</evidence>
<keyword evidence="10 15" id="KW-0234">DNA repair</keyword>
<keyword evidence="6 15" id="KW-0347">Helicase</keyword>
<evidence type="ECO:0000256" key="9">
    <source>
        <dbReference type="ARBA" id="ARBA00023172"/>
    </source>
</evidence>
<keyword evidence="19" id="KW-1185">Reference proteome</keyword>
<dbReference type="NCBIfam" id="TIGR00643">
    <property type="entry name" value="recG"/>
    <property type="match status" value="1"/>
</dbReference>
<dbReference type="Proteomes" id="UP000007939">
    <property type="component" value="Chromosome"/>
</dbReference>
<evidence type="ECO:0000259" key="16">
    <source>
        <dbReference type="PROSITE" id="PS51192"/>
    </source>
</evidence>
<name>F4GLV4_PARC1</name>
<reference evidence="19" key="1">
    <citation type="submission" date="2011-04" db="EMBL/GenBank/DDBJ databases">
        <title>The complete genome of Spirochaeta coccoides DSM 17374.</title>
        <authorList>
            <person name="Lucas S."/>
            <person name="Copeland A."/>
            <person name="Lapidus A."/>
            <person name="Bruce D."/>
            <person name="Goodwin L."/>
            <person name="Pitluck S."/>
            <person name="Peters L."/>
            <person name="Kyrpides N."/>
            <person name="Mavromatis K."/>
            <person name="Pagani I."/>
            <person name="Ivanova N."/>
            <person name="Ovchinnikova G."/>
            <person name="Lu M."/>
            <person name="Detter J.C."/>
            <person name="Tapia R."/>
            <person name="Han C."/>
            <person name="Land M."/>
            <person name="Hauser L."/>
            <person name="Markowitz V."/>
            <person name="Cheng J.-F."/>
            <person name="Hugenholtz P."/>
            <person name="Woyke T."/>
            <person name="Wu D."/>
            <person name="Spring S."/>
            <person name="Schroeder M."/>
            <person name="Brambilla E."/>
            <person name="Klenk H.-P."/>
            <person name="Eisen J.A."/>
        </authorList>
    </citation>
    <scope>NUCLEOTIDE SEQUENCE [LARGE SCALE GENOMIC DNA]</scope>
    <source>
        <strain evidence="19">ATCC BAA-1237 / DSM 17374 / SPN1</strain>
    </source>
</reference>
<reference evidence="18 19" key="2">
    <citation type="journal article" date="2012" name="Stand. Genomic Sci.">
        <title>Complete genome sequence of the termite hindgut bacterium Spirochaeta coccoides type strain (SPN1(T)), reclassification in the genus Sphaerochaeta as Sphaerochaeta coccoides comb. nov. and emendations of the family Spirochaetaceae and the genus Sphaerochaeta.</title>
        <authorList>
            <person name="Abt B."/>
            <person name="Han C."/>
            <person name="Scheuner C."/>
            <person name="Lu M."/>
            <person name="Lapidus A."/>
            <person name="Nolan M."/>
            <person name="Lucas S."/>
            <person name="Hammon N."/>
            <person name="Deshpande S."/>
            <person name="Cheng J.F."/>
            <person name="Tapia R."/>
            <person name="Goodwin L.A."/>
            <person name="Pitluck S."/>
            <person name="Liolios K."/>
            <person name="Pagani I."/>
            <person name="Ivanova N."/>
            <person name="Mavromatis K."/>
            <person name="Mikhailova N."/>
            <person name="Huntemann M."/>
            <person name="Pati A."/>
            <person name="Chen A."/>
            <person name="Palaniappan K."/>
            <person name="Land M."/>
            <person name="Hauser L."/>
            <person name="Brambilla E.M."/>
            <person name="Rohde M."/>
            <person name="Spring S."/>
            <person name="Gronow S."/>
            <person name="Goker M."/>
            <person name="Woyke T."/>
            <person name="Bristow J."/>
            <person name="Eisen J.A."/>
            <person name="Markowitz V."/>
            <person name="Hugenholtz P."/>
            <person name="Kyrpides N.C."/>
            <person name="Klenk H.P."/>
            <person name="Detter J.C."/>
        </authorList>
    </citation>
    <scope>NUCLEOTIDE SEQUENCE [LARGE SCALE GENOMIC DNA]</scope>
    <source>
        <strain evidence="19">ATCC BAA-1237 / DSM 17374 / SPN1</strain>
    </source>
</reference>
<dbReference type="NCBIfam" id="NF008168">
    <property type="entry name" value="PRK10917.2-2"/>
    <property type="match status" value="1"/>
</dbReference>
<dbReference type="InterPro" id="IPR047112">
    <property type="entry name" value="RecG/Mfd"/>
</dbReference>
<dbReference type="eggNOG" id="COG1200">
    <property type="taxonomic scope" value="Bacteria"/>
</dbReference>
<dbReference type="PROSITE" id="PS51192">
    <property type="entry name" value="HELICASE_ATP_BIND_1"/>
    <property type="match status" value="1"/>
</dbReference>
<dbReference type="PROSITE" id="PS51194">
    <property type="entry name" value="HELICASE_CTER"/>
    <property type="match status" value="1"/>
</dbReference>
<dbReference type="InterPro" id="IPR012340">
    <property type="entry name" value="NA-bd_OB-fold"/>
</dbReference>
<evidence type="ECO:0000259" key="17">
    <source>
        <dbReference type="PROSITE" id="PS51194"/>
    </source>
</evidence>
<dbReference type="GO" id="GO:0006310">
    <property type="term" value="P:DNA recombination"/>
    <property type="evidence" value="ECO:0007669"/>
    <property type="project" value="UniProtKB-UniRule"/>
</dbReference>
<dbReference type="Pfam" id="PF00270">
    <property type="entry name" value="DEAD"/>
    <property type="match status" value="1"/>
</dbReference>
<evidence type="ECO:0000256" key="12">
    <source>
        <dbReference type="ARBA" id="ARBA00034617"/>
    </source>
</evidence>
<dbReference type="KEGG" id="scc:Spico_1797"/>
<accession>F4GLV4</accession>
<dbReference type="GO" id="GO:0003677">
    <property type="term" value="F:DNA binding"/>
    <property type="evidence" value="ECO:0007669"/>
    <property type="project" value="UniProtKB-KW"/>
</dbReference>
<dbReference type="GO" id="GO:0043138">
    <property type="term" value="F:3'-5' DNA helicase activity"/>
    <property type="evidence" value="ECO:0007669"/>
    <property type="project" value="UniProtKB-EC"/>
</dbReference>
<sequence>MFIRQLQEPIASLPGVGKSARLGYDALGIRTQGDVLLLSPRSWEDRSIIVPLGSVARNTGENTVVNTFVQVLSQSWFGGRTRGKRTLKVIVRDISGNGDGRLSLLCFGRDFLEKVLVTGRTFYVYAQAAYHMTELQSSQFEVIPMRDDGSPPAEFGAVLPIYPLSGSLSQRIIRRDVAAVLAARSFDDELPPSLMDAYALLPTDRAIRMWHQPSSLEDVKKARQTLAFTELFYLQLVTRRRAVRTDSSTLKSPGEITGSEKRFISLLPFSLTADQETVLKEIRMDLDSSSPMNRMLQGDVGSGKTLVAWISALHVLSHGGQVAFMAPTELLARQHAENAARLLAPAGVRLAFLTGSVKGKERKLILDNLKAGNIDVIIGTHALFSKEVEFRRLRFVIIDEQHRFGVGQRLALMDKAATPDVLLMTATPIPRTLALTVFGDLNVSTIHTMPPGRLPVITHLVSDASRERMYKAVGIEFFRGHQGYFVYPRIDDSGTSDIRDVTNMFEYLSTRVYPGIPSALLHSRIPEQEKMDILERFRRKELMYLVSTSVVEVGIDIPEATCMVVEHADHFGLSALHQLRGRVGRGTLQSYCFLVYGEPLSDDARQRLLVLRESTDGFRIAEQDLLIRGPGEMTGTRQSGFLRLQFADLTTDVEIIVVARKEADAVLQADPAFLSLSHSVIRDVLMHAPPFPEDVIDAS</sequence>
<dbReference type="InterPro" id="IPR001650">
    <property type="entry name" value="Helicase_C-like"/>
</dbReference>
<dbReference type="CDD" id="cd17992">
    <property type="entry name" value="DEXHc_RecG"/>
    <property type="match status" value="1"/>
</dbReference>
<evidence type="ECO:0000313" key="18">
    <source>
        <dbReference type="EMBL" id="AEC02995.1"/>
    </source>
</evidence>
<dbReference type="InterPro" id="IPR033454">
    <property type="entry name" value="RecG_wedge"/>
</dbReference>
<dbReference type="Gene3D" id="3.40.50.300">
    <property type="entry name" value="P-loop containing nucleotide triphosphate hydrolases"/>
    <property type="match status" value="2"/>
</dbReference>
<evidence type="ECO:0000256" key="13">
    <source>
        <dbReference type="ARBA" id="ARBA00034808"/>
    </source>
</evidence>
<dbReference type="PANTHER" id="PTHR47964">
    <property type="entry name" value="ATP-DEPENDENT DNA HELICASE HOMOLOG RECG, CHLOROPLASTIC"/>
    <property type="match status" value="1"/>
</dbReference>
<protein>
    <recommendedName>
        <fullName evidence="2 15">ATP-dependent DNA helicase RecG</fullName>
        <ecNumber evidence="13 15">5.6.2.4</ecNumber>
    </recommendedName>
</protein>
<keyword evidence="4 15" id="KW-0227">DNA damage</keyword>
<organism evidence="18 19">
    <name type="scientific">Parasphaerochaeta coccoides (strain ATCC BAA-1237 / DSM 17374 / SPN1)</name>
    <name type="common">Sphaerochaeta coccoides</name>
    <dbReference type="NCBI Taxonomy" id="760011"/>
    <lineage>
        <taxon>Bacteria</taxon>
        <taxon>Pseudomonadati</taxon>
        <taxon>Spirochaetota</taxon>
        <taxon>Spirochaetia</taxon>
        <taxon>Spirochaetales</taxon>
        <taxon>Sphaerochaetaceae</taxon>
        <taxon>Parasphaerochaeta</taxon>
    </lineage>
</organism>
<keyword evidence="3 15" id="KW-0547">Nucleotide-binding</keyword>
<dbReference type="InterPro" id="IPR027417">
    <property type="entry name" value="P-loop_NTPase"/>
</dbReference>
<evidence type="ECO:0000256" key="2">
    <source>
        <dbReference type="ARBA" id="ARBA00017846"/>
    </source>
</evidence>
<comment type="catalytic activity">
    <reaction evidence="14 15">
        <text>ATP + H2O = ADP + phosphate + H(+)</text>
        <dbReference type="Rhea" id="RHEA:13065"/>
        <dbReference type="ChEBI" id="CHEBI:15377"/>
        <dbReference type="ChEBI" id="CHEBI:15378"/>
        <dbReference type="ChEBI" id="CHEBI:30616"/>
        <dbReference type="ChEBI" id="CHEBI:43474"/>
        <dbReference type="ChEBI" id="CHEBI:456216"/>
        <dbReference type="EC" id="5.6.2.4"/>
    </reaction>
</comment>
<keyword evidence="11" id="KW-0413">Isomerase</keyword>
<dbReference type="NCBIfam" id="NF008165">
    <property type="entry name" value="PRK10917.1-3"/>
    <property type="match status" value="1"/>
</dbReference>
<dbReference type="EMBL" id="CP002659">
    <property type="protein sequence ID" value="AEC02995.1"/>
    <property type="molecule type" value="Genomic_DNA"/>
</dbReference>
<dbReference type="GO" id="GO:0016887">
    <property type="term" value="F:ATP hydrolysis activity"/>
    <property type="evidence" value="ECO:0007669"/>
    <property type="project" value="RHEA"/>
</dbReference>
<evidence type="ECO:0000256" key="1">
    <source>
        <dbReference type="ARBA" id="ARBA00007504"/>
    </source>
</evidence>
<keyword evidence="9 15" id="KW-0233">DNA recombination</keyword>
<feature type="domain" description="Helicase ATP-binding" evidence="16">
    <location>
        <begin position="285"/>
        <end position="446"/>
    </location>
</feature>
<comment type="similarity">
    <text evidence="1 15">Belongs to the helicase family. RecG subfamily.</text>
</comment>
<keyword evidence="7 15" id="KW-0067">ATP-binding</keyword>
<dbReference type="GO" id="GO:0006281">
    <property type="term" value="P:DNA repair"/>
    <property type="evidence" value="ECO:0007669"/>
    <property type="project" value="UniProtKB-UniRule"/>
</dbReference>